<sequence length="148" mass="15007">MDRDFTLGTELTEEDIEGDRHISAPGRSAPNSSGLNLNAATNGGWGLVVGALALWTLWWLFPGKQGQAQNAPLPALTDALTAPLPGTPNPGAITVELGANGIVITPRPTAGSTPASGVGKPVHKAAQAASQPTRSRAASAAVDAEPDQ</sequence>
<keyword evidence="4" id="KW-1185">Reference proteome</keyword>
<dbReference type="Proteomes" id="UP001365405">
    <property type="component" value="Unassembled WGS sequence"/>
</dbReference>
<evidence type="ECO:0000313" key="3">
    <source>
        <dbReference type="EMBL" id="MEK8049569.1"/>
    </source>
</evidence>
<name>A0ABU9CCG7_9BURK</name>
<keyword evidence="2" id="KW-0472">Membrane</keyword>
<evidence type="ECO:0000256" key="1">
    <source>
        <dbReference type="SAM" id="MobiDB-lite"/>
    </source>
</evidence>
<evidence type="ECO:0000313" key="4">
    <source>
        <dbReference type="Proteomes" id="UP001365405"/>
    </source>
</evidence>
<protein>
    <submittedName>
        <fullName evidence="3">Uncharacterized protein</fullName>
    </submittedName>
</protein>
<accession>A0ABU9CCG7</accession>
<dbReference type="EMBL" id="JBBUTH010000002">
    <property type="protein sequence ID" value="MEK8049569.1"/>
    <property type="molecule type" value="Genomic_DNA"/>
</dbReference>
<organism evidence="3 4">
    <name type="scientific">Pseudaquabacterium inlustre</name>
    <dbReference type="NCBI Taxonomy" id="2984192"/>
    <lineage>
        <taxon>Bacteria</taxon>
        <taxon>Pseudomonadati</taxon>
        <taxon>Pseudomonadota</taxon>
        <taxon>Betaproteobacteria</taxon>
        <taxon>Burkholderiales</taxon>
        <taxon>Sphaerotilaceae</taxon>
        <taxon>Pseudaquabacterium</taxon>
    </lineage>
</organism>
<gene>
    <name evidence="3" type="ORF">AACH10_04895</name>
</gene>
<proteinExistence type="predicted"/>
<reference evidence="3 4" key="1">
    <citation type="submission" date="2024-04" db="EMBL/GenBank/DDBJ databases">
        <title>Novel species of the genus Ideonella isolated from streams.</title>
        <authorList>
            <person name="Lu H."/>
        </authorList>
    </citation>
    <scope>NUCLEOTIDE SEQUENCE [LARGE SCALE GENOMIC DNA]</scope>
    <source>
        <strain evidence="3 4">DXS22W</strain>
    </source>
</reference>
<feature type="transmembrane region" description="Helical" evidence="2">
    <location>
        <begin position="43"/>
        <end position="61"/>
    </location>
</feature>
<dbReference type="RefSeq" id="WP_341409250.1">
    <property type="nucleotide sequence ID" value="NZ_JBBUTH010000002.1"/>
</dbReference>
<feature type="region of interest" description="Disordered" evidence="1">
    <location>
        <begin position="106"/>
        <end position="148"/>
    </location>
</feature>
<evidence type="ECO:0000256" key="2">
    <source>
        <dbReference type="SAM" id="Phobius"/>
    </source>
</evidence>
<keyword evidence="2" id="KW-0812">Transmembrane</keyword>
<keyword evidence="2" id="KW-1133">Transmembrane helix</keyword>
<comment type="caution">
    <text evidence="3">The sequence shown here is derived from an EMBL/GenBank/DDBJ whole genome shotgun (WGS) entry which is preliminary data.</text>
</comment>